<evidence type="ECO:0000313" key="3">
    <source>
        <dbReference type="Proteomes" id="UP000296822"/>
    </source>
</evidence>
<dbReference type="Proteomes" id="UP000296822">
    <property type="component" value="Chromosome"/>
</dbReference>
<sequence>MTGVVDDIVLSNVGPGPDPLALADLTVPVAPADPTTTDAVEPAHDALVLLLHRDHHAGQCRRQVRAVADRYDEFRERGCQIVSVVPEPRSRVQEWQDRYELPFPLCADPDTTVGDHFEQPIRFGTLGEQFDLVGRMPTAIVFDVPRVNELEVVATYRGRTTMDRPEIDALLATVEQRT</sequence>
<protein>
    <submittedName>
        <fullName evidence="2">Peroxiredoxin</fullName>
    </submittedName>
</protein>
<accession>A0A4D6HML1</accession>
<proteinExistence type="predicted"/>
<dbReference type="AlphaFoldDB" id="A0A4D6HML1"/>
<organism evidence="2 3">
    <name type="scientific">Natronorubrum bangense</name>
    <dbReference type="NCBI Taxonomy" id="61858"/>
    <lineage>
        <taxon>Archaea</taxon>
        <taxon>Methanobacteriati</taxon>
        <taxon>Methanobacteriota</taxon>
        <taxon>Stenosarchaea group</taxon>
        <taxon>Halobacteria</taxon>
        <taxon>Halobacteriales</taxon>
        <taxon>Natrialbaceae</taxon>
        <taxon>Natronorubrum</taxon>
    </lineage>
</organism>
<dbReference type="InterPro" id="IPR036249">
    <property type="entry name" value="Thioredoxin-like_sf"/>
</dbReference>
<evidence type="ECO:0000259" key="1">
    <source>
        <dbReference type="Pfam" id="PF00578"/>
    </source>
</evidence>
<dbReference type="EMBL" id="CP031305">
    <property type="protein sequence ID" value="QCC54252.1"/>
    <property type="molecule type" value="Genomic_DNA"/>
</dbReference>
<dbReference type="GO" id="GO:0016491">
    <property type="term" value="F:oxidoreductase activity"/>
    <property type="evidence" value="ECO:0007669"/>
    <property type="project" value="InterPro"/>
</dbReference>
<dbReference type="GeneID" id="39850987"/>
<evidence type="ECO:0000313" key="2">
    <source>
        <dbReference type="EMBL" id="QCC54252.1"/>
    </source>
</evidence>
<reference evidence="2 3" key="1">
    <citation type="journal article" date="2019" name="Nat. Commun.">
        <title>A new type of DNA phosphorothioation-based antiviral system in archaea.</title>
        <authorList>
            <person name="Xiong L."/>
            <person name="Liu S."/>
            <person name="Chen S."/>
            <person name="Xiao Y."/>
            <person name="Zhu B."/>
            <person name="Gao Y."/>
            <person name="Zhang Y."/>
            <person name="Chen B."/>
            <person name="Luo J."/>
            <person name="Deng Z."/>
            <person name="Chen X."/>
            <person name="Wang L."/>
            <person name="Chen S."/>
        </authorList>
    </citation>
    <scope>NUCLEOTIDE SEQUENCE [LARGE SCALE GENOMIC DNA]</scope>
    <source>
        <strain evidence="2 3">JCM 10635</strain>
    </source>
</reference>
<dbReference type="Gene3D" id="3.40.30.10">
    <property type="entry name" value="Glutaredoxin"/>
    <property type="match status" value="1"/>
</dbReference>
<dbReference type="KEGG" id="nbg:DV706_06970"/>
<dbReference type="InterPro" id="IPR000866">
    <property type="entry name" value="AhpC/TSA"/>
</dbReference>
<dbReference type="SUPFAM" id="SSF52833">
    <property type="entry name" value="Thioredoxin-like"/>
    <property type="match status" value="1"/>
</dbReference>
<name>A0A4D6HML1_9EURY</name>
<dbReference type="Pfam" id="PF00578">
    <property type="entry name" value="AhpC-TSA"/>
    <property type="match status" value="1"/>
</dbReference>
<feature type="domain" description="Alkyl hydroperoxide reductase subunit C/ Thiol specific antioxidant" evidence="1">
    <location>
        <begin position="44"/>
        <end position="118"/>
    </location>
</feature>
<gene>
    <name evidence="2" type="ORF">DV706_06970</name>
</gene>
<dbReference type="GO" id="GO:0016209">
    <property type="term" value="F:antioxidant activity"/>
    <property type="evidence" value="ECO:0007669"/>
    <property type="project" value="InterPro"/>
</dbReference>
<dbReference type="RefSeq" id="WP_006065344.1">
    <property type="nucleotide sequence ID" value="NZ_CP031305.1"/>
</dbReference>